<dbReference type="NCBIfam" id="NF003810">
    <property type="entry name" value="PRK05399.1"/>
    <property type="match status" value="1"/>
</dbReference>
<dbReference type="InterPro" id="IPR017261">
    <property type="entry name" value="DNA_mismatch_repair_MutS/MSH"/>
</dbReference>
<dbReference type="GO" id="GO:0006298">
    <property type="term" value="P:mismatch repair"/>
    <property type="evidence" value="ECO:0007669"/>
    <property type="project" value="UniProtKB-UniRule"/>
</dbReference>
<evidence type="ECO:0000313" key="13">
    <source>
        <dbReference type="EMBL" id="HJC73050.1"/>
    </source>
</evidence>
<dbReference type="InterPro" id="IPR036187">
    <property type="entry name" value="DNA_mismatch_repair_MutS_sf"/>
</dbReference>
<evidence type="ECO:0000256" key="11">
    <source>
        <dbReference type="SAM" id="Coils"/>
    </source>
</evidence>
<dbReference type="GO" id="GO:0005829">
    <property type="term" value="C:cytosol"/>
    <property type="evidence" value="ECO:0007669"/>
    <property type="project" value="TreeGrafter"/>
</dbReference>
<dbReference type="Pfam" id="PF05190">
    <property type="entry name" value="MutS_IV"/>
    <property type="match status" value="1"/>
</dbReference>
<evidence type="ECO:0000256" key="2">
    <source>
        <dbReference type="ARBA" id="ARBA00021982"/>
    </source>
</evidence>
<evidence type="ECO:0000256" key="10">
    <source>
        <dbReference type="RuleBase" id="RU003756"/>
    </source>
</evidence>
<dbReference type="InterPro" id="IPR000432">
    <property type="entry name" value="DNA_mismatch_repair_MutS_C"/>
</dbReference>
<dbReference type="EMBL" id="DWWA01000051">
    <property type="protein sequence ID" value="HJC73050.1"/>
    <property type="molecule type" value="Genomic_DNA"/>
</dbReference>
<dbReference type="PANTHER" id="PTHR11361:SF34">
    <property type="entry name" value="DNA MISMATCH REPAIR PROTEIN MSH1, MITOCHONDRIAL"/>
    <property type="match status" value="1"/>
</dbReference>
<comment type="caution">
    <text evidence="13">The sequence shown here is derived from an EMBL/GenBank/DDBJ whole genome shotgun (WGS) entry which is preliminary data.</text>
</comment>
<evidence type="ECO:0000256" key="7">
    <source>
        <dbReference type="ARBA" id="ARBA00023204"/>
    </source>
</evidence>
<keyword evidence="11" id="KW-0175">Coiled coil</keyword>
<keyword evidence="6 9" id="KW-0238">DNA-binding</keyword>
<dbReference type="GO" id="GO:0030983">
    <property type="term" value="F:mismatched DNA binding"/>
    <property type="evidence" value="ECO:0007669"/>
    <property type="project" value="InterPro"/>
</dbReference>
<dbReference type="SMART" id="SM00534">
    <property type="entry name" value="MUTSac"/>
    <property type="match status" value="1"/>
</dbReference>
<dbReference type="AlphaFoldDB" id="A0A9D2Q8X3"/>
<accession>A0A9D2Q8X3</accession>
<evidence type="ECO:0000256" key="4">
    <source>
        <dbReference type="ARBA" id="ARBA00022763"/>
    </source>
</evidence>
<dbReference type="Pfam" id="PF05192">
    <property type="entry name" value="MutS_III"/>
    <property type="match status" value="1"/>
</dbReference>
<dbReference type="SMART" id="SM00533">
    <property type="entry name" value="MUTSd"/>
    <property type="match status" value="1"/>
</dbReference>
<feature type="binding site" evidence="9">
    <location>
        <begin position="623"/>
        <end position="630"/>
    </location>
    <ligand>
        <name>ATP</name>
        <dbReference type="ChEBI" id="CHEBI:30616"/>
    </ligand>
</feature>
<protein>
    <recommendedName>
        <fullName evidence="2 9">DNA mismatch repair protein MutS</fullName>
    </recommendedName>
</protein>
<dbReference type="InterPro" id="IPR007860">
    <property type="entry name" value="DNA_mmatch_repair_MutS_con_dom"/>
</dbReference>
<evidence type="ECO:0000256" key="9">
    <source>
        <dbReference type="HAMAP-Rule" id="MF_00096"/>
    </source>
</evidence>
<keyword evidence="4 9" id="KW-0227">DNA damage</keyword>
<dbReference type="Gene3D" id="3.40.50.300">
    <property type="entry name" value="P-loop containing nucleotide triphosphate hydrolases"/>
    <property type="match status" value="1"/>
</dbReference>
<evidence type="ECO:0000259" key="12">
    <source>
        <dbReference type="PROSITE" id="PS00486"/>
    </source>
</evidence>
<dbReference type="InterPro" id="IPR036678">
    <property type="entry name" value="MutS_con_dom_sf"/>
</dbReference>
<proteinExistence type="inferred from homology"/>
<evidence type="ECO:0000256" key="6">
    <source>
        <dbReference type="ARBA" id="ARBA00023125"/>
    </source>
</evidence>
<sequence>MAGLSPMMQQYFEIKKKHPDKLLFFRLGDFYEMFFDDAILASKELELTLTGRDCGQAERAPMCGVPFHSYESYVAKLIAKGYKVAICEQLENPAQAKGIVKRDVVRVMTPGTVIESSMLQDDRNNYIASVFICQNRVGLCFADVSTGTADITCLEGKNLELALIAELARYAPSEVLFNEQILPWKQAASYLKNQLACAAELLESERYEPARCEAVIKRQFGENFSEQMKLEAADPAAIALAVLIEYLNETQKKGVERLKTVEYYAKAEYMQLSPTARMHLELTQTMRGREKRGTLLWVLEHTQTAMGKRLLRAWLERPLMDAKQINLRLDAVEELVGQTMMREDLSALLERVYDLERLLTRTVYGSLSPRELYALAQTCEQLPEIKQTIHTAQSRLLQTLFGELDEMADLKDLIFSALAQDPPAAVKDGNVIRAGYNVEVDELRDIVHGGKGFLGAMEARLKEETGIRTLKIGYNRVFGYYIEVSKSFSNQVPEGFIRKQTLANAERYITEELKQLENKILGANERLAALERELFDGLLQAAAAEAARIQRTASALAQLDVLTGLAAVAVKNEYVRPDISEGDTIEIIEGRHPVIEQMLKGTLFVPNDTLLNGTDDRLCLITGPNMAGKSTFMRQTALIVLMAQIGSFVPAKRCRVGVVDAIFTRVGASDDLASGQSTFMVEMTEVADILRNATKRSLVILDEIGRGTSTFDGMSIARAVAEHIASDRSGMGCKTLFATHYHELTDLEGKVEGVKNYNIAVKKRGEDVIFLRRIVRGPADDSYGIEVAKLAGLPDAVTKRAREILNVLEQGAPAAAQEEHVQLSWNEMGSSAVNGAQQALLDKLAALDVETLTPLEALTYLYDCKQELMSARRSAQNNG</sequence>
<keyword evidence="3 9" id="KW-0547">Nucleotide-binding</keyword>
<dbReference type="Pfam" id="PF00488">
    <property type="entry name" value="MutS_V"/>
    <property type="match status" value="1"/>
</dbReference>
<dbReference type="PROSITE" id="PS00486">
    <property type="entry name" value="DNA_MISMATCH_REPAIR_2"/>
    <property type="match status" value="1"/>
</dbReference>
<dbReference type="HAMAP" id="MF_00096">
    <property type="entry name" value="MutS"/>
    <property type="match status" value="1"/>
</dbReference>
<dbReference type="InterPro" id="IPR045076">
    <property type="entry name" value="MutS"/>
</dbReference>
<dbReference type="CDD" id="cd03284">
    <property type="entry name" value="ABC_MutS1"/>
    <property type="match status" value="1"/>
</dbReference>
<dbReference type="SUPFAM" id="SSF48334">
    <property type="entry name" value="DNA repair protein MutS, domain III"/>
    <property type="match status" value="1"/>
</dbReference>
<keyword evidence="7 9" id="KW-0234">DNA repair</keyword>
<dbReference type="FunFam" id="3.40.50.300:FF:000870">
    <property type="entry name" value="MutS protein homolog 4"/>
    <property type="match status" value="1"/>
</dbReference>
<reference evidence="13" key="2">
    <citation type="submission" date="2021-04" db="EMBL/GenBank/DDBJ databases">
        <authorList>
            <person name="Gilroy R."/>
        </authorList>
    </citation>
    <scope>NUCLEOTIDE SEQUENCE</scope>
    <source>
        <strain evidence="13">5933</strain>
    </source>
</reference>
<dbReference type="Proteomes" id="UP000823918">
    <property type="component" value="Unassembled WGS sequence"/>
</dbReference>
<dbReference type="PANTHER" id="PTHR11361">
    <property type="entry name" value="DNA MISMATCH REPAIR PROTEIN MUTS FAMILY MEMBER"/>
    <property type="match status" value="1"/>
</dbReference>
<evidence type="ECO:0000313" key="14">
    <source>
        <dbReference type="Proteomes" id="UP000823918"/>
    </source>
</evidence>
<dbReference type="InterPro" id="IPR016151">
    <property type="entry name" value="DNA_mismatch_repair_MutS_N"/>
</dbReference>
<comment type="function">
    <text evidence="8 9">This protein is involved in the repair of mismatches in DNA. It is possible that it carries out the mismatch recognition step. This protein has a weak ATPase activity.</text>
</comment>
<dbReference type="InterPro" id="IPR007861">
    <property type="entry name" value="DNA_mismatch_repair_MutS_clamp"/>
</dbReference>
<gene>
    <name evidence="9 13" type="primary">mutS</name>
    <name evidence="13" type="ORF">H9698_09710</name>
</gene>
<dbReference type="InterPro" id="IPR007695">
    <property type="entry name" value="DNA_mismatch_repair_MutS-lik_N"/>
</dbReference>
<dbReference type="SUPFAM" id="SSF53150">
    <property type="entry name" value="DNA repair protein MutS, domain II"/>
    <property type="match status" value="1"/>
</dbReference>
<evidence type="ECO:0000256" key="1">
    <source>
        <dbReference type="ARBA" id="ARBA00006271"/>
    </source>
</evidence>
<evidence type="ECO:0000256" key="3">
    <source>
        <dbReference type="ARBA" id="ARBA00022741"/>
    </source>
</evidence>
<dbReference type="FunFam" id="3.40.1170.10:FF:000001">
    <property type="entry name" value="DNA mismatch repair protein MutS"/>
    <property type="match status" value="1"/>
</dbReference>
<reference evidence="13" key="1">
    <citation type="journal article" date="2021" name="PeerJ">
        <title>Extensive microbial diversity within the chicken gut microbiome revealed by metagenomics and culture.</title>
        <authorList>
            <person name="Gilroy R."/>
            <person name="Ravi A."/>
            <person name="Getino M."/>
            <person name="Pursley I."/>
            <person name="Horton D.L."/>
            <person name="Alikhan N.F."/>
            <person name="Baker D."/>
            <person name="Gharbi K."/>
            <person name="Hall N."/>
            <person name="Watson M."/>
            <person name="Adriaenssens E.M."/>
            <person name="Foster-Nyarko E."/>
            <person name="Jarju S."/>
            <person name="Secka A."/>
            <person name="Antonio M."/>
            <person name="Oren A."/>
            <person name="Chaudhuri R.R."/>
            <person name="La Ragione R."/>
            <person name="Hildebrand F."/>
            <person name="Pallen M.J."/>
        </authorList>
    </citation>
    <scope>NUCLEOTIDE SEQUENCE</scope>
    <source>
        <strain evidence="13">5933</strain>
    </source>
</reference>
<name>A0A9D2Q8X3_9FIRM</name>
<dbReference type="InterPro" id="IPR005748">
    <property type="entry name" value="DNA_mismatch_repair_MutS"/>
</dbReference>
<dbReference type="SUPFAM" id="SSF55271">
    <property type="entry name" value="DNA repair protein MutS, domain I"/>
    <property type="match status" value="1"/>
</dbReference>
<dbReference type="PIRSF" id="PIRSF037677">
    <property type="entry name" value="DNA_mis_repair_Msh6"/>
    <property type="match status" value="1"/>
</dbReference>
<dbReference type="Pfam" id="PF01624">
    <property type="entry name" value="MutS_I"/>
    <property type="match status" value="1"/>
</dbReference>
<comment type="similarity">
    <text evidence="1 9 10">Belongs to the DNA mismatch repair MutS family.</text>
</comment>
<dbReference type="InterPro" id="IPR007696">
    <property type="entry name" value="DNA_mismatch_repair_MutS_core"/>
</dbReference>
<dbReference type="InterPro" id="IPR027417">
    <property type="entry name" value="P-loop_NTPase"/>
</dbReference>
<dbReference type="Pfam" id="PF05188">
    <property type="entry name" value="MutS_II"/>
    <property type="match status" value="1"/>
</dbReference>
<keyword evidence="5 9" id="KW-0067">ATP-binding</keyword>
<feature type="coiled-coil region" evidence="11">
    <location>
        <begin position="499"/>
        <end position="533"/>
    </location>
</feature>
<evidence type="ECO:0000256" key="8">
    <source>
        <dbReference type="ARBA" id="ARBA00024647"/>
    </source>
</evidence>
<dbReference type="GO" id="GO:0005524">
    <property type="term" value="F:ATP binding"/>
    <property type="evidence" value="ECO:0007669"/>
    <property type="project" value="UniProtKB-UniRule"/>
</dbReference>
<dbReference type="GO" id="GO:0003684">
    <property type="term" value="F:damaged DNA binding"/>
    <property type="evidence" value="ECO:0007669"/>
    <property type="project" value="UniProtKB-UniRule"/>
</dbReference>
<dbReference type="Gene3D" id="3.30.420.110">
    <property type="entry name" value="MutS, connector domain"/>
    <property type="match status" value="1"/>
</dbReference>
<dbReference type="NCBIfam" id="TIGR01070">
    <property type="entry name" value="mutS1"/>
    <property type="match status" value="1"/>
</dbReference>
<evidence type="ECO:0000256" key="5">
    <source>
        <dbReference type="ARBA" id="ARBA00022840"/>
    </source>
</evidence>
<dbReference type="SUPFAM" id="SSF52540">
    <property type="entry name" value="P-loop containing nucleoside triphosphate hydrolases"/>
    <property type="match status" value="1"/>
</dbReference>
<dbReference type="Gene3D" id="1.10.1420.10">
    <property type="match status" value="2"/>
</dbReference>
<dbReference type="GO" id="GO:0140664">
    <property type="term" value="F:ATP-dependent DNA damage sensor activity"/>
    <property type="evidence" value="ECO:0007669"/>
    <property type="project" value="InterPro"/>
</dbReference>
<organism evidence="13 14">
    <name type="scientific">Candidatus Ruthenibacterium merdavium</name>
    <dbReference type="NCBI Taxonomy" id="2838752"/>
    <lineage>
        <taxon>Bacteria</taxon>
        <taxon>Bacillati</taxon>
        <taxon>Bacillota</taxon>
        <taxon>Clostridia</taxon>
        <taxon>Eubacteriales</taxon>
        <taxon>Oscillospiraceae</taxon>
        <taxon>Ruthenibacterium</taxon>
    </lineage>
</organism>
<dbReference type="Gene3D" id="3.40.1170.10">
    <property type="entry name" value="DNA repair protein MutS, domain I"/>
    <property type="match status" value="1"/>
</dbReference>
<feature type="domain" description="DNA mismatch repair proteins mutS family" evidence="12">
    <location>
        <begin position="697"/>
        <end position="713"/>
    </location>
</feature>